<evidence type="ECO:0000313" key="3">
    <source>
        <dbReference type="Proteomes" id="UP000008783"/>
    </source>
</evidence>
<name>E3K4J4_PUCGT</name>
<gene>
    <name evidence="2" type="ORF">PGTG_05742</name>
</gene>
<proteinExistence type="predicted"/>
<dbReference type="RefSeq" id="XP_003323840.2">
    <property type="nucleotide sequence ID" value="XM_003323792.2"/>
</dbReference>
<dbReference type="HOGENOM" id="CLU_2559388_0_0_1"/>
<protein>
    <submittedName>
        <fullName evidence="2">Uncharacterized protein</fullName>
    </submittedName>
</protein>
<organism evidence="2 3">
    <name type="scientific">Puccinia graminis f. sp. tritici (strain CRL 75-36-700-3 / race SCCL)</name>
    <name type="common">Black stem rust fungus</name>
    <dbReference type="NCBI Taxonomy" id="418459"/>
    <lineage>
        <taxon>Eukaryota</taxon>
        <taxon>Fungi</taxon>
        <taxon>Dikarya</taxon>
        <taxon>Basidiomycota</taxon>
        <taxon>Pucciniomycotina</taxon>
        <taxon>Pucciniomycetes</taxon>
        <taxon>Pucciniales</taxon>
        <taxon>Pucciniaceae</taxon>
        <taxon>Puccinia</taxon>
    </lineage>
</organism>
<dbReference type="InParanoid" id="E3K4J4"/>
<feature type="region of interest" description="Disordered" evidence="1">
    <location>
        <begin position="1"/>
        <end position="47"/>
    </location>
</feature>
<dbReference type="KEGG" id="pgr:PGTG_05742"/>
<accession>E3K4J4</accession>
<reference key="1">
    <citation type="submission" date="2007-01" db="EMBL/GenBank/DDBJ databases">
        <title>The Genome Sequence of Puccinia graminis f. sp. tritici Strain CRL 75-36-700-3.</title>
        <authorList>
            <consortium name="The Broad Institute Genome Sequencing Platform"/>
            <person name="Birren B."/>
            <person name="Lander E."/>
            <person name="Galagan J."/>
            <person name="Nusbaum C."/>
            <person name="Devon K."/>
            <person name="Cuomo C."/>
            <person name="Jaffe D."/>
            <person name="Butler J."/>
            <person name="Alvarez P."/>
            <person name="Gnerre S."/>
            <person name="Grabherr M."/>
            <person name="Mauceli E."/>
            <person name="Brockman W."/>
            <person name="Young S."/>
            <person name="LaButti K."/>
            <person name="Sykes S."/>
            <person name="DeCaprio D."/>
            <person name="Crawford M."/>
            <person name="Koehrsen M."/>
            <person name="Engels R."/>
            <person name="Montgomery P."/>
            <person name="Pearson M."/>
            <person name="Howarth C."/>
            <person name="Larson L."/>
            <person name="White J."/>
            <person name="Zeng Q."/>
            <person name="Kodira C."/>
            <person name="Yandava C."/>
            <person name="Alvarado L."/>
            <person name="O'Leary S."/>
            <person name="Szabo L."/>
            <person name="Dean R."/>
            <person name="Schein J."/>
        </authorList>
    </citation>
    <scope>NUCLEOTIDE SEQUENCE</scope>
    <source>
        <strain>CRL 75-36-700-3</strain>
    </source>
</reference>
<dbReference type="GeneID" id="10531245"/>
<dbReference type="AlphaFoldDB" id="E3K4J4"/>
<dbReference type="Proteomes" id="UP000008783">
    <property type="component" value="Unassembled WGS sequence"/>
</dbReference>
<sequence>MAMAIDGLSGVLDTSVESGHEEAMGRQSKLKSWLGQAEADPPPHIQYLSNPDPYNQPSVSHNLFYPMPNFTVAAPDAKFHLT</sequence>
<reference evidence="3" key="2">
    <citation type="journal article" date="2011" name="Proc. Natl. Acad. Sci. U.S.A.">
        <title>Obligate biotrophy features unraveled by the genomic analysis of rust fungi.</title>
        <authorList>
            <person name="Duplessis S."/>
            <person name="Cuomo C.A."/>
            <person name="Lin Y.-C."/>
            <person name="Aerts A."/>
            <person name="Tisserant E."/>
            <person name="Veneault-Fourrey C."/>
            <person name="Joly D.L."/>
            <person name="Hacquard S."/>
            <person name="Amselem J."/>
            <person name="Cantarel B.L."/>
            <person name="Chiu R."/>
            <person name="Coutinho P.M."/>
            <person name="Feau N."/>
            <person name="Field M."/>
            <person name="Frey P."/>
            <person name="Gelhaye E."/>
            <person name="Goldberg J."/>
            <person name="Grabherr M.G."/>
            <person name="Kodira C.D."/>
            <person name="Kohler A."/>
            <person name="Kuees U."/>
            <person name="Lindquist E.A."/>
            <person name="Lucas S.M."/>
            <person name="Mago R."/>
            <person name="Mauceli E."/>
            <person name="Morin E."/>
            <person name="Murat C."/>
            <person name="Pangilinan J.L."/>
            <person name="Park R."/>
            <person name="Pearson M."/>
            <person name="Quesneville H."/>
            <person name="Rouhier N."/>
            <person name="Sakthikumar S."/>
            <person name="Salamov A.A."/>
            <person name="Schmutz J."/>
            <person name="Selles B."/>
            <person name="Shapiro H."/>
            <person name="Tanguay P."/>
            <person name="Tuskan G.A."/>
            <person name="Henrissat B."/>
            <person name="Van de Peer Y."/>
            <person name="Rouze P."/>
            <person name="Ellis J.G."/>
            <person name="Dodds P.N."/>
            <person name="Schein J.E."/>
            <person name="Zhong S."/>
            <person name="Hamelin R.C."/>
            <person name="Grigoriev I.V."/>
            <person name="Szabo L.J."/>
            <person name="Martin F."/>
        </authorList>
    </citation>
    <scope>NUCLEOTIDE SEQUENCE [LARGE SCALE GENOMIC DNA]</scope>
    <source>
        <strain evidence="3">CRL 75-36-700-3 / race SCCL</strain>
    </source>
</reference>
<evidence type="ECO:0000256" key="1">
    <source>
        <dbReference type="SAM" id="MobiDB-lite"/>
    </source>
</evidence>
<dbReference type="VEuPathDB" id="FungiDB:PGTG_05742"/>
<keyword evidence="3" id="KW-1185">Reference proteome</keyword>
<evidence type="ECO:0000313" key="2">
    <source>
        <dbReference type="EMBL" id="EFP79421.2"/>
    </source>
</evidence>
<dbReference type="EMBL" id="DS178272">
    <property type="protein sequence ID" value="EFP79421.2"/>
    <property type="molecule type" value="Genomic_DNA"/>
</dbReference>